<reference evidence="1" key="1">
    <citation type="submission" date="2021-06" db="EMBL/GenBank/DDBJ databases">
        <authorList>
            <person name="Kallberg Y."/>
            <person name="Tangrot J."/>
            <person name="Rosling A."/>
        </authorList>
    </citation>
    <scope>NUCLEOTIDE SEQUENCE</scope>
    <source>
        <strain evidence="1">28 12/20/2015</strain>
    </source>
</reference>
<comment type="caution">
    <text evidence="1">The sequence shown here is derived from an EMBL/GenBank/DDBJ whole genome shotgun (WGS) entry which is preliminary data.</text>
</comment>
<feature type="non-terminal residue" evidence="1">
    <location>
        <position position="1"/>
    </location>
</feature>
<name>A0ACA9RGY1_9GLOM</name>
<keyword evidence="2" id="KW-1185">Reference proteome</keyword>
<protein>
    <submittedName>
        <fullName evidence="1">7056_t:CDS:1</fullName>
    </submittedName>
</protein>
<feature type="non-terminal residue" evidence="1">
    <location>
        <position position="48"/>
    </location>
</feature>
<sequence>ITLWGCVTKYMSNVKWKRQMETSNGNVKWKRQMETFVLLDYYYRFEFT</sequence>
<evidence type="ECO:0000313" key="2">
    <source>
        <dbReference type="Proteomes" id="UP000789366"/>
    </source>
</evidence>
<accession>A0ACA9RGY1</accession>
<dbReference type="Proteomes" id="UP000789366">
    <property type="component" value="Unassembled WGS sequence"/>
</dbReference>
<evidence type="ECO:0000313" key="1">
    <source>
        <dbReference type="EMBL" id="CAG8792795.1"/>
    </source>
</evidence>
<organism evidence="1 2">
    <name type="scientific">Cetraspora pellucida</name>
    <dbReference type="NCBI Taxonomy" id="1433469"/>
    <lineage>
        <taxon>Eukaryota</taxon>
        <taxon>Fungi</taxon>
        <taxon>Fungi incertae sedis</taxon>
        <taxon>Mucoromycota</taxon>
        <taxon>Glomeromycotina</taxon>
        <taxon>Glomeromycetes</taxon>
        <taxon>Diversisporales</taxon>
        <taxon>Gigasporaceae</taxon>
        <taxon>Cetraspora</taxon>
    </lineage>
</organism>
<dbReference type="EMBL" id="CAJVPW010070842">
    <property type="protein sequence ID" value="CAG8792795.1"/>
    <property type="molecule type" value="Genomic_DNA"/>
</dbReference>
<gene>
    <name evidence="1" type="ORF">SPELUC_LOCUS17378</name>
</gene>
<proteinExistence type="predicted"/>